<organism evidence="8 9">
    <name type="scientific">Elaphomyces granulatus</name>
    <dbReference type="NCBI Taxonomy" id="519963"/>
    <lineage>
        <taxon>Eukaryota</taxon>
        <taxon>Fungi</taxon>
        <taxon>Dikarya</taxon>
        <taxon>Ascomycota</taxon>
        <taxon>Pezizomycotina</taxon>
        <taxon>Eurotiomycetes</taxon>
        <taxon>Eurotiomycetidae</taxon>
        <taxon>Eurotiales</taxon>
        <taxon>Elaphomycetaceae</taxon>
        <taxon>Elaphomyces</taxon>
    </lineage>
</organism>
<dbReference type="SUPFAM" id="SSF57701">
    <property type="entry name" value="Zn2/Cys6 DNA-binding domain"/>
    <property type="match status" value="1"/>
</dbReference>
<dbReference type="InterPro" id="IPR021858">
    <property type="entry name" value="Fun_TF"/>
</dbReference>
<dbReference type="PANTHER" id="PTHR37534">
    <property type="entry name" value="TRANSCRIPTIONAL ACTIVATOR PROTEIN UGA3"/>
    <property type="match status" value="1"/>
</dbReference>
<dbReference type="GO" id="GO:0000981">
    <property type="term" value="F:DNA-binding transcription factor activity, RNA polymerase II-specific"/>
    <property type="evidence" value="ECO:0007669"/>
    <property type="project" value="InterPro"/>
</dbReference>
<keyword evidence="2" id="KW-0805">Transcription regulation</keyword>
<dbReference type="PANTHER" id="PTHR37534:SF46">
    <property type="entry name" value="ZN(II)2CYS6 TRANSCRIPTION FACTOR (EUROFUNG)"/>
    <property type="match status" value="1"/>
</dbReference>
<comment type="caution">
    <text evidence="8">The sequence shown here is derived from an EMBL/GenBank/DDBJ whole genome shotgun (WGS) entry which is preliminary data.</text>
</comment>
<dbReference type="CDD" id="cd00067">
    <property type="entry name" value="GAL4"/>
    <property type="match status" value="1"/>
</dbReference>
<dbReference type="GO" id="GO:0008270">
    <property type="term" value="F:zinc ion binding"/>
    <property type="evidence" value="ECO:0007669"/>
    <property type="project" value="InterPro"/>
</dbReference>
<keyword evidence="4" id="KW-0804">Transcription</keyword>
<dbReference type="Pfam" id="PF00172">
    <property type="entry name" value="Zn_clus"/>
    <property type="match status" value="1"/>
</dbReference>
<feature type="compositionally biased region" description="Low complexity" evidence="6">
    <location>
        <begin position="119"/>
        <end position="132"/>
    </location>
</feature>
<sequence>MQNERKGIRSRSALPSAGDRLQPPFIPKVSLRTLVGTNISRNRAAGCWTCRERKIKCDETHPICQRCVIGKRACDYSPKDPPRRPTTVRAIRPWTDLEASSSPGVGTGIATSGPPGPFSHPTQSPRSPSTSQEGSVRTPSTPLESESSYEPSRYALSHESSPGPLPGSPPVSLMGESSAGLGELSGDSPQEKRILEHFQSQFLSTMQTKTGKFSFVAGIMHICKSSSSPVLMHMMLAIVGHQASGLDESKDEQMYAIEQYRRGLAGFATLVGSGQYERHTLLAAFWILIQFEMRFGETPPDISRHFDGFNSVLLAHGPSLLPQLIDTSKDAEHDSDQIEFQRPFRTPLREYKNVVNRLGLWVAYLDACASTFDLGGSIMATMQYKYPGSLDRIFSHSRDALRELWGEEYPREQEMDDIQNRPAFDLFHHAHILRFKVSEMRHENISGHRRLERIRDLQAEIRNLSEASYPLAFQYSSLISVVEGRDPGPNPPSRLVLNLRFIVAFFHAAVLEFNRVAYFSSSLPPQGRRAVERILDLALVVHECEGNNSLSRMAWPIFMAGVEAWDRVHQNWLMERLQASPGGLIISNGFEMEILNNS</sequence>
<evidence type="ECO:0000256" key="3">
    <source>
        <dbReference type="ARBA" id="ARBA00023125"/>
    </source>
</evidence>
<dbReference type="PROSITE" id="PS50048">
    <property type="entry name" value="ZN2_CY6_FUNGAL_2"/>
    <property type="match status" value="1"/>
</dbReference>
<dbReference type="AlphaFoldDB" id="A0A232M1E1"/>
<keyword evidence="3" id="KW-0238">DNA-binding</keyword>
<protein>
    <recommendedName>
        <fullName evidence="7">Zn(2)-C6 fungal-type domain-containing protein</fullName>
    </recommendedName>
</protein>
<dbReference type="InterPro" id="IPR001138">
    <property type="entry name" value="Zn2Cys6_DnaBD"/>
</dbReference>
<dbReference type="OrthoDB" id="648861at2759"/>
<evidence type="ECO:0000256" key="6">
    <source>
        <dbReference type="SAM" id="MobiDB-lite"/>
    </source>
</evidence>
<evidence type="ECO:0000256" key="2">
    <source>
        <dbReference type="ARBA" id="ARBA00023015"/>
    </source>
</evidence>
<keyword evidence="5" id="KW-0539">Nucleus</keyword>
<evidence type="ECO:0000259" key="7">
    <source>
        <dbReference type="PROSITE" id="PS50048"/>
    </source>
</evidence>
<evidence type="ECO:0000313" key="8">
    <source>
        <dbReference type="EMBL" id="OXV10203.1"/>
    </source>
</evidence>
<evidence type="ECO:0000313" key="9">
    <source>
        <dbReference type="Proteomes" id="UP000243515"/>
    </source>
</evidence>
<name>A0A232M1E1_9EURO</name>
<proteinExistence type="predicted"/>
<comment type="subcellular location">
    <subcellularLocation>
        <location evidence="1">Nucleus</location>
    </subcellularLocation>
</comment>
<dbReference type="PROSITE" id="PS00463">
    <property type="entry name" value="ZN2_CY6_FUNGAL_1"/>
    <property type="match status" value="1"/>
</dbReference>
<dbReference type="Pfam" id="PF11951">
    <property type="entry name" value="Fungal_trans_2"/>
    <property type="match status" value="1"/>
</dbReference>
<evidence type="ECO:0000256" key="5">
    <source>
        <dbReference type="ARBA" id="ARBA00023242"/>
    </source>
</evidence>
<accession>A0A232M1E1</accession>
<dbReference type="InterPro" id="IPR036864">
    <property type="entry name" value="Zn2-C6_fun-type_DNA-bd_sf"/>
</dbReference>
<evidence type="ECO:0000256" key="4">
    <source>
        <dbReference type="ARBA" id="ARBA00023163"/>
    </source>
</evidence>
<gene>
    <name evidence="8" type="ORF">Egran_02036</name>
</gene>
<evidence type="ECO:0000256" key="1">
    <source>
        <dbReference type="ARBA" id="ARBA00004123"/>
    </source>
</evidence>
<dbReference type="Proteomes" id="UP000243515">
    <property type="component" value="Unassembled WGS sequence"/>
</dbReference>
<reference evidence="8 9" key="1">
    <citation type="journal article" date="2015" name="Environ. Microbiol.">
        <title>Metagenome sequence of Elaphomyces granulatus from sporocarp tissue reveals Ascomycota ectomycorrhizal fingerprints of genome expansion and a Proteobacteria-rich microbiome.</title>
        <authorList>
            <person name="Quandt C.A."/>
            <person name="Kohler A."/>
            <person name="Hesse C.N."/>
            <person name="Sharpton T.J."/>
            <person name="Martin F."/>
            <person name="Spatafora J.W."/>
        </authorList>
    </citation>
    <scope>NUCLEOTIDE SEQUENCE [LARGE SCALE GENOMIC DNA]</scope>
    <source>
        <strain evidence="8 9">OSC145934</strain>
    </source>
</reference>
<dbReference type="EMBL" id="NPHW01003060">
    <property type="protein sequence ID" value="OXV10203.1"/>
    <property type="molecule type" value="Genomic_DNA"/>
</dbReference>
<feature type="compositionally biased region" description="Low complexity" evidence="6">
    <location>
        <begin position="170"/>
        <end position="186"/>
    </location>
</feature>
<dbReference type="GO" id="GO:0003677">
    <property type="term" value="F:DNA binding"/>
    <property type="evidence" value="ECO:0007669"/>
    <property type="project" value="UniProtKB-KW"/>
</dbReference>
<dbReference type="Gene3D" id="4.10.240.10">
    <property type="entry name" value="Zn(2)-C6 fungal-type DNA-binding domain"/>
    <property type="match status" value="1"/>
</dbReference>
<feature type="compositionally biased region" description="Polar residues" evidence="6">
    <location>
        <begin position="133"/>
        <end position="150"/>
    </location>
</feature>
<feature type="region of interest" description="Disordered" evidence="6">
    <location>
        <begin position="75"/>
        <end position="188"/>
    </location>
</feature>
<dbReference type="GO" id="GO:0005634">
    <property type="term" value="C:nucleus"/>
    <property type="evidence" value="ECO:0007669"/>
    <property type="project" value="UniProtKB-SubCell"/>
</dbReference>
<keyword evidence="9" id="KW-1185">Reference proteome</keyword>
<dbReference type="SMART" id="SM00066">
    <property type="entry name" value="GAL4"/>
    <property type="match status" value="1"/>
</dbReference>
<feature type="region of interest" description="Disordered" evidence="6">
    <location>
        <begin position="1"/>
        <end position="23"/>
    </location>
</feature>
<feature type="domain" description="Zn(2)-C6 fungal-type" evidence="7">
    <location>
        <begin position="46"/>
        <end position="76"/>
    </location>
</feature>